<dbReference type="RefSeq" id="WP_187593492.1">
    <property type="nucleotide sequence ID" value="NZ_CP060723.1"/>
</dbReference>
<evidence type="ECO:0000256" key="1">
    <source>
        <dbReference type="SAM" id="Phobius"/>
    </source>
</evidence>
<sequence>MDLVDNPGMETLGYGSFAPTDNVTGYNMVQIQDALRKQKTLHNGEINFFTTTKMIQNKISNHFLIIGLLFSLLVMGAPSCKKTTDHAMEGEFYFVNSTSHQITFSTGFEKYNLAAKATGPIFTVSDIGDKEITAGSFYTPFIKEKAYSIPQQPIIIRFDNQKCISINGNSGTHNILAINSYNNEKIGERKYRFIYTFTEEDYNRATLCQ</sequence>
<dbReference type="KEGG" id="proe:H9L23_02370"/>
<gene>
    <name evidence="2" type="ORF">H9L23_02370</name>
</gene>
<name>A0A7G9QHZ7_9SPHI</name>
<reference evidence="2 3" key="1">
    <citation type="submission" date="2020-08" db="EMBL/GenBank/DDBJ databases">
        <title>Genome sequence of Pedobacter roseus KACC 11594T.</title>
        <authorList>
            <person name="Hyun D.-W."/>
            <person name="Bae J.-W."/>
        </authorList>
    </citation>
    <scope>NUCLEOTIDE SEQUENCE [LARGE SCALE GENOMIC DNA]</scope>
    <source>
        <strain evidence="2 3">KACC 11594</strain>
    </source>
</reference>
<feature type="transmembrane region" description="Helical" evidence="1">
    <location>
        <begin position="59"/>
        <end position="77"/>
    </location>
</feature>
<protein>
    <submittedName>
        <fullName evidence="2">Uncharacterized protein</fullName>
    </submittedName>
</protein>
<keyword evidence="1" id="KW-1133">Transmembrane helix</keyword>
<organism evidence="2 3">
    <name type="scientific">Pedobacter roseus</name>
    <dbReference type="NCBI Taxonomy" id="336820"/>
    <lineage>
        <taxon>Bacteria</taxon>
        <taxon>Pseudomonadati</taxon>
        <taxon>Bacteroidota</taxon>
        <taxon>Sphingobacteriia</taxon>
        <taxon>Sphingobacteriales</taxon>
        <taxon>Sphingobacteriaceae</taxon>
        <taxon>Pedobacter</taxon>
    </lineage>
</organism>
<accession>A0A7G9QHZ7</accession>
<evidence type="ECO:0000313" key="3">
    <source>
        <dbReference type="Proteomes" id="UP000515806"/>
    </source>
</evidence>
<dbReference type="EMBL" id="CP060723">
    <property type="protein sequence ID" value="QNN42972.1"/>
    <property type="molecule type" value="Genomic_DNA"/>
</dbReference>
<keyword evidence="3" id="KW-1185">Reference proteome</keyword>
<dbReference type="AlphaFoldDB" id="A0A7G9QHZ7"/>
<keyword evidence="1" id="KW-0472">Membrane</keyword>
<dbReference type="Proteomes" id="UP000515806">
    <property type="component" value="Chromosome"/>
</dbReference>
<keyword evidence="1" id="KW-0812">Transmembrane</keyword>
<evidence type="ECO:0000313" key="2">
    <source>
        <dbReference type="EMBL" id="QNN42972.1"/>
    </source>
</evidence>
<proteinExistence type="predicted"/>